<reference evidence="2" key="1">
    <citation type="submission" date="2020-03" db="EMBL/GenBank/DDBJ databases">
        <title>Draft Genome Sequence of Cylindrodendrum hubeiense.</title>
        <authorList>
            <person name="Buettner E."/>
            <person name="Kellner H."/>
        </authorList>
    </citation>
    <scope>NUCLEOTIDE SEQUENCE</scope>
    <source>
        <strain evidence="2">IHI 201604</strain>
    </source>
</reference>
<dbReference type="SUPFAM" id="SSF51905">
    <property type="entry name" value="FAD/NAD(P)-binding domain"/>
    <property type="match status" value="1"/>
</dbReference>
<protein>
    <recommendedName>
        <fullName evidence="1">FAD dependent oxidoreductase domain-containing protein</fullName>
    </recommendedName>
</protein>
<dbReference type="InterPro" id="IPR036188">
    <property type="entry name" value="FAD/NAD-bd_sf"/>
</dbReference>
<dbReference type="OrthoDB" id="512662at2759"/>
<organism evidence="2 3">
    <name type="scientific">Cylindrodendrum hubeiense</name>
    <dbReference type="NCBI Taxonomy" id="595255"/>
    <lineage>
        <taxon>Eukaryota</taxon>
        <taxon>Fungi</taxon>
        <taxon>Dikarya</taxon>
        <taxon>Ascomycota</taxon>
        <taxon>Pezizomycotina</taxon>
        <taxon>Sordariomycetes</taxon>
        <taxon>Hypocreomycetidae</taxon>
        <taxon>Hypocreales</taxon>
        <taxon>Nectriaceae</taxon>
        <taxon>Cylindrodendrum</taxon>
    </lineage>
</organism>
<accession>A0A9P5L9A2</accession>
<dbReference type="AlphaFoldDB" id="A0A9P5L9A2"/>
<name>A0A9P5L9A2_9HYPO</name>
<evidence type="ECO:0000259" key="1">
    <source>
        <dbReference type="Pfam" id="PF01266"/>
    </source>
</evidence>
<gene>
    <name evidence="2" type="ORF">G7Z17_g8135</name>
</gene>
<dbReference type="EMBL" id="JAANBB010000197">
    <property type="protein sequence ID" value="KAF7546852.1"/>
    <property type="molecule type" value="Genomic_DNA"/>
</dbReference>
<evidence type="ECO:0000313" key="2">
    <source>
        <dbReference type="EMBL" id="KAF7546852.1"/>
    </source>
</evidence>
<proteinExistence type="predicted"/>
<comment type="caution">
    <text evidence="2">The sequence shown here is derived from an EMBL/GenBank/DDBJ whole genome shotgun (WGS) entry which is preliminary data.</text>
</comment>
<dbReference type="InterPro" id="IPR006076">
    <property type="entry name" value="FAD-dep_OxRdtase"/>
</dbReference>
<dbReference type="PANTHER" id="PTHR13847">
    <property type="entry name" value="SARCOSINE DEHYDROGENASE-RELATED"/>
    <property type="match status" value="1"/>
</dbReference>
<keyword evidence="3" id="KW-1185">Reference proteome</keyword>
<dbReference type="Gene3D" id="3.30.9.10">
    <property type="entry name" value="D-Amino Acid Oxidase, subunit A, domain 2"/>
    <property type="match status" value="1"/>
</dbReference>
<dbReference type="Gene3D" id="3.50.50.60">
    <property type="entry name" value="FAD/NAD(P)-binding domain"/>
    <property type="match status" value="1"/>
</dbReference>
<dbReference type="Pfam" id="PF01266">
    <property type="entry name" value="DAO"/>
    <property type="match status" value="1"/>
</dbReference>
<dbReference type="Proteomes" id="UP000722485">
    <property type="component" value="Unassembled WGS sequence"/>
</dbReference>
<evidence type="ECO:0000313" key="3">
    <source>
        <dbReference type="Proteomes" id="UP000722485"/>
    </source>
</evidence>
<dbReference type="PANTHER" id="PTHR13847:SF213">
    <property type="entry name" value="DEPENDENT OXIDOREDUCTASE, PUTATIVE-RELATED"/>
    <property type="match status" value="1"/>
</dbReference>
<dbReference type="GO" id="GO:0005737">
    <property type="term" value="C:cytoplasm"/>
    <property type="evidence" value="ECO:0007669"/>
    <property type="project" value="TreeGrafter"/>
</dbReference>
<sequence>MTNLGFLQDVKAHIRLPPGLPSSNPTVAAWQEPAHPTISNAQSSTLPEDADIVIIGSGITGCSVAHSILHHPSAAKLRVTMLEARTAVSGATGRNGGHLVSDSDSLFSSLVSSIGLERAVETVRFSEANIRRIKDLVGELNPADQAAVEFRSVNTVTGFGDRESFRDAIRTIDQLVKAVPDGDLTYKVTTKEKGIGHLSERIITAGSL</sequence>
<feature type="domain" description="FAD dependent oxidoreductase" evidence="1">
    <location>
        <begin position="51"/>
        <end position="156"/>
    </location>
</feature>